<name>A0A5B7DF12_PORTR</name>
<keyword evidence="1" id="KW-0479">Metal-binding</keyword>
<dbReference type="InterPro" id="IPR011011">
    <property type="entry name" value="Znf_FYVE_PHD"/>
</dbReference>
<evidence type="ECO:0000256" key="2">
    <source>
        <dbReference type="ARBA" id="ARBA00022771"/>
    </source>
</evidence>
<dbReference type="Proteomes" id="UP000324222">
    <property type="component" value="Unassembled WGS sequence"/>
</dbReference>
<keyword evidence="8" id="KW-1185">Reference proteome</keyword>
<dbReference type="Gene3D" id="3.30.40.10">
    <property type="entry name" value="Zinc/RING finger domain, C3HC4 (zinc finger)"/>
    <property type="match status" value="1"/>
</dbReference>
<keyword evidence="2" id="KW-0863">Zinc-finger</keyword>
<evidence type="ECO:0000313" key="8">
    <source>
        <dbReference type="Proteomes" id="UP000324222"/>
    </source>
</evidence>
<evidence type="ECO:0000256" key="1">
    <source>
        <dbReference type="ARBA" id="ARBA00022723"/>
    </source>
</evidence>
<organism evidence="7 8">
    <name type="scientific">Portunus trituberculatus</name>
    <name type="common">Swimming crab</name>
    <name type="synonym">Neptunus trituberculatus</name>
    <dbReference type="NCBI Taxonomy" id="210409"/>
    <lineage>
        <taxon>Eukaryota</taxon>
        <taxon>Metazoa</taxon>
        <taxon>Ecdysozoa</taxon>
        <taxon>Arthropoda</taxon>
        <taxon>Crustacea</taxon>
        <taxon>Multicrustacea</taxon>
        <taxon>Malacostraca</taxon>
        <taxon>Eumalacostraca</taxon>
        <taxon>Eucarida</taxon>
        <taxon>Decapoda</taxon>
        <taxon>Pleocyemata</taxon>
        <taxon>Brachyura</taxon>
        <taxon>Eubrachyura</taxon>
        <taxon>Portunoidea</taxon>
        <taxon>Portunidae</taxon>
        <taxon>Portuninae</taxon>
        <taxon>Portunus</taxon>
    </lineage>
</organism>
<dbReference type="GO" id="GO:0008270">
    <property type="term" value="F:zinc ion binding"/>
    <property type="evidence" value="ECO:0007669"/>
    <property type="project" value="UniProtKB-KW"/>
</dbReference>
<evidence type="ECO:0000256" key="4">
    <source>
        <dbReference type="SAM" id="Coils"/>
    </source>
</evidence>
<dbReference type="AlphaFoldDB" id="A0A5B7DF12"/>
<dbReference type="EMBL" id="VSRR010000792">
    <property type="protein sequence ID" value="MPC19676.1"/>
    <property type="molecule type" value="Genomic_DNA"/>
</dbReference>
<dbReference type="InterPro" id="IPR013083">
    <property type="entry name" value="Znf_RING/FYVE/PHD"/>
</dbReference>
<feature type="domain" description="PHD-type" evidence="6">
    <location>
        <begin position="35"/>
        <end position="79"/>
    </location>
</feature>
<keyword evidence="4" id="KW-0175">Coiled coil</keyword>
<evidence type="ECO:0000259" key="6">
    <source>
        <dbReference type="Pfam" id="PF00628"/>
    </source>
</evidence>
<feature type="coiled-coil region" evidence="4">
    <location>
        <begin position="90"/>
        <end position="168"/>
    </location>
</feature>
<gene>
    <name evidence="7" type="ORF">E2C01_012601</name>
</gene>
<feature type="compositionally biased region" description="Basic and acidic residues" evidence="5">
    <location>
        <begin position="1"/>
        <end position="11"/>
    </location>
</feature>
<evidence type="ECO:0000256" key="3">
    <source>
        <dbReference type="ARBA" id="ARBA00022833"/>
    </source>
</evidence>
<keyword evidence="3" id="KW-0862">Zinc</keyword>
<comment type="caution">
    <text evidence="7">The sequence shown here is derived from an EMBL/GenBank/DDBJ whole genome shotgun (WGS) entry which is preliminary data.</text>
</comment>
<dbReference type="InterPro" id="IPR019787">
    <property type="entry name" value="Znf_PHD-finger"/>
</dbReference>
<proteinExistence type="predicted"/>
<evidence type="ECO:0000256" key="5">
    <source>
        <dbReference type="SAM" id="MobiDB-lite"/>
    </source>
</evidence>
<dbReference type="SUPFAM" id="SSF57903">
    <property type="entry name" value="FYVE/PHD zinc finger"/>
    <property type="match status" value="1"/>
</dbReference>
<protein>
    <recommendedName>
        <fullName evidence="6">PHD-type domain-containing protein</fullName>
    </recommendedName>
</protein>
<accession>A0A5B7DF12</accession>
<reference evidence="7 8" key="1">
    <citation type="submission" date="2019-05" db="EMBL/GenBank/DDBJ databases">
        <title>Another draft genome of Portunus trituberculatus and its Hox gene families provides insights of decapod evolution.</title>
        <authorList>
            <person name="Jeong J.-H."/>
            <person name="Song I."/>
            <person name="Kim S."/>
            <person name="Choi T."/>
            <person name="Kim D."/>
            <person name="Ryu S."/>
            <person name="Kim W."/>
        </authorList>
    </citation>
    <scope>NUCLEOTIDE SEQUENCE [LARGE SCALE GENOMIC DNA]</scope>
    <source>
        <tissue evidence="7">Muscle</tissue>
    </source>
</reference>
<dbReference type="Pfam" id="PF00628">
    <property type="entry name" value="PHD"/>
    <property type="match status" value="1"/>
</dbReference>
<sequence>MEDKADLDRKEARRGKQVTAASEGRNNFGKCKIEVRKKDNAIMCDACREWFHAGCGKCSQSLYRVLQEEENQFWFCPACKPNIMQDCAEIKRLREENTAMKKQIQELREKYEELTVNMNQTEDRWKAKEEGIVERAARETVLRMEILLEKSEKQREEKEEREKRKKNLFIFNLLESKKQLDKDGD</sequence>
<feature type="region of interest" description="Disordered" evidence="5">
    <location>
        <begin position="1"/>
        <end position="23"/>
    </location>
</feature>
<evidence type="ECO:0000313" key="7">
    <source>
        <dbReference type="EMBL" id="MPC19676.1"/>
    </source>
</evidence>